<dbReference type="InterPro" id="IPR009057">
    <property type="entry name" value="Homeodomain-like_sf"/>
</dbReference>
<dbReference type="EMBL" id="AP022598">
    <property type="protein sequence ID" value="BBY75867.1"/>
    <property type="molecule type" value="Genomic_DNA"/>
</dbReference>
<dbReference type="Proteomes" id="UP000466554">
    <property type="component" value="Chromosome"/>
</dbReference>
<keyword evidence="2 4" id="KW-0238">DNA-binding</keyword>
<reference evidence="6 7" key="1">
    <citation type="journal article" date="2019" name="Emerg. Microbes Infect.">
        <title>Comprehensive subspecies identification of 175 nontuberculous mycobacteria species based on 7547 genomic profiles.</title>
        <authorList>
            <person name="Matsumoto Y."/>
            <person name="Kinjo T."/>
            <person name="Motooka D."/>
            <person name="Nabeya D."/>
            <person name="Jung N."/>
            <person name="Uechi K."/>
            <person name="Horii T."/>
            <person name="Iida T."/>
            <person name="Fujita J."/>
            <person name="Nakamura S."/>
        </authorList>
    </citation>
    <scope>NUCLEOTIDE SEQUENCE [LARGE SCALE GENOMIC DNA]</scope>
    <source>
        <strain evidence="6 7">JCM 6367</strain>
    </source>
</reference>
<dbReference type="PANTHER" id="PTHR30055">
    <property type="entry name" value="HTH-TYPE TRANSCRIPTIONAL REGULATOR RUTR"/>
    <property type="match status" value="1"/>
</dbReference>
<evidence type="ECO:0000256" key="2">
    <source>
        <dbReference type="ARBA" id="ARBA00023125"/>
    </source>
</evidence>
<dbReference type="Pfam" id="PF00440">
    <property type="entry name" value="TetR_N"/>
    <property type="match status" value="1"/>
</dbReference>
<dbReference type="Gene3D" id="1.10.10.60">
    <property type="entry name" value="Homeodomain-like"/>
    <property type="match status" value="1"/>
</dbReference>
<evidence type="ECO:0000256" key="3">
    <source>
        <dbReference type="ARBA" id="ARBA00023163"/>
    </source>
</evidence>
<keyword evidence="1" id="KW-0805">Transcription regulation</keyword>
<feature type="domain" description="HTH tetR-type" evidence="5">
    <location>
        <begin position="1"/>
        <end position="54"/>
    </location>
</feature>
<dbReference type="Gene3D" id="1.10.357.10">
    <property type="entry name" value="Tetracycline Repressor, domain 2"/>
    <property type="match status" value="1"/>
</dbReference>
<dbReference type="PROSITE" id="PS50977">
    <property type="entry name" value="HTH_TETR_2"/>
    <property type="match status" value="1"/>
</dbReference>
<name>A0A7I7U3J9_MYCPF</name>
<dbReference type="GO" id="GO:0003700">
    <property type="term" value="F:DNA-binding transcription factor activity"/>
    <property type="evidence" value="ECO:0007669"/>
    <property type="project" value="TreeGrafter"/>
</dbReference>
<sequence>MDAALRCLADPHTGPVPMALILRTAGVSSRAFYRHFQSKDDLFLALLEQECAAVVHRVDGVADFAHGDAADQLAAWIGAMFDIVADTKTRTQLMVIDSDEVRSAKGYRAVRERLHAAREKGLAEILRRGRDDGSFPLADPDLDAMAINAVVSRVLGGQTGDDPERLKQAQVATLDFALRAVGALGRT</sequence>
<dbReference type="SUPFAM" id="SSF46689">
    <property type="entry name" value="Homeodomain-like"/>
    <property type="match status" value="1"/>
</dbReference>
<dbReference type="AlphaFoldDB" id="A0A7I7U3J9"/>
<dbReference type="InterPro" id="IPR050109">
    <property type="entry name" value="HTH-type_TetR-like_transc_reg"/>
</dbReference>
<proteinExistence type="predicted"/>
<organism evidence="6 7">
    <name type="scientific">Mycolicibacterium parafortuitum</name>
    <name type="common">Mycobacterium parafortuitum</name>
    <dbReference type="NCBI Taxonomy" id="39692"/>
    <lineage>
        <taxon>Bacteria</taxon>
        <taxon>Bacillati</taxon>
        <taxon>Actinomycetota</taxon>
        <taxon>Actinomycetes</taxon>
        <taxon>Mycobacteriales</taxon>
        <taxon>Mycobacteriaceae</taxon>
        <taxon>Mycolicibacterium</taxon>
    </lineage>
</organism>
<evidence type="ECO:0000313" key="7">
    <source>
        <dbReference type="Proteomes" id="UP000466554"/>
    </source>
</evidence>
<evidence type="ECO:0000259" key="5">
    <source>
        <dbReference type="PROSITE" id="PS50977"/>
    </source>
</evidence>
<gene>
    <name evidence="6" type="ORF">MPRF_27660</name>
</gene>
<evidence type="ECO:0000313" key="6">
    <source>
        <dbReference type="EMBL" id="BBY75867.1"/>
    </source>
</evidence>
<evidence type="ECO:0000256" key="1">
    <source>
        <dbReference type="ARBA" id="ARBA00023015"/>
    </source>
</evidence>
<feature type="DNA-binding region" description="H-T-H motif" evidence="4">
    <location>
        <begin position="17"/>
        <end position="36"/>
    </location>
</feature>
<keyword evidence="3" id="KW-0804">Transcription</keyword>
<protein>
    <submittedName>
        <fullName evidence="6">TetR family transcriptional regulator</fullName>
    </submittedName>
</protein>
<dbReference type="GO" id="GO:0000976">
    <property type="term" value="F:transcription cis-regulatory region binding"/>
    <property type="evidence" value="ECO:0007669"/>
    <property type="project" value="TreeGrafter"/>
</dbReference>
<dbReference type="InterPro" id="IPR036271">
    <property type="entry name" value="Tet_transcr_reg_TetR-rel_C_sf"/>
</dbReference>
<dbReference type="InterPro" id="IPR001647">
    <property type="entry name" value="HTH_TetR"/>
</dbReference>
<dbReference type="PANTHER" id="PTHR30055:SF234">
    <property type="entry name" value="HTH-TYPE TRANSCRIPTIONAL REGULATOR BETI"/>
    <property type="match status" value="1"/>
</dbReference>
<accession>A0A7I7U3J9</accession>
<evidence type="ECO:0000256" key="4">
    <source>
        <dbReference type="PROSITE-ProRule" id="PRU00335"/>
    </source>
</evidence>
<dbReference type="SUPFAM" id="SSF48498">
    <property type="entry name" value="Tetracyclin repressor-like, C-terminal domain"/>
    <property type="match status" value="1"/>
</dbReference>